<evidence type="ECO:0000313" key="3">
    <source>
        <dbReference type="EMBL" id="GCD94474.1"/>
    </source>
</evidence>
<feature type="transmembrane region" description="Helical" evidence="2">
    <location>
        <begin position="96"/>
        <end position="116"/>
    </location>
</feature>
<keyword evidence="2" id="KW-0812">Transmembrane</keyword>
<evidence type="ECO:0000256" key="1">
    <source>
        <dbReference type="SAM" id="MobiDB-lite"/>
    </source>
</evidence>
<keyword evidence="2" id="KW-0472">Membrane</keyword>
<proteinExistence type="predicted"/>
<comment type="caution">
    <text evidence="3">The sequence shown here is derived from an EMBL/GenBank/DDBJ whole genome shotgun (WGS) entry which is preliminary data.</text>
</comment>
<dbReference type="AlphaFoldDB" id="A0A401YIN1"/>
<gene>
    <name evidence="3" type="ORF">EHYA_02143</name>
</gene>
<accession>A0A401YIN1</accession>
<evidence type="ECO:0000256" key="2">
    <source>
        <dbReference type="SAM" id="Phobius"/>
    </source>
</evidence>
<dbReference type="Proteomes" id="UP000286931">
    <property type="component" value="Unassembled WGS sequence"/>
</dbReference>
<reference evidence="3 4" key="1">
    <citation type="submission" date="2018-12" db="EMBL/GenBank/DDBJ databases">
        <title>Draft genome sequence of Embleya hyalina NBRC 13850T.</title>
        <authorList>
            <person name="Komaki H."/>
            <person name="Hosoyama A."/>
            <person name="Kimura A."/>
            <person name="Ichikawa N."/>
            <person name="Tamura T."/>
        </authorList>
    </citation>
    <scope>NUCLEOTIDE SEQUENCE [LARGE SCALE GENOMIC DNA]</scope>
    <source>
        <strain evidence="3 4">NBRC 13850</strain>
    </source>
</reference>
<evidence type="ECO:0000313" key="4">
    <source>
        <dbReference type="Proteomes" id="UP000286931"/>
    </source>
</evidence>
<keyword evidence="2" id="KW-1133">Transmembrane helix</keyword>
<sequence>MHGRAWLRASRRARVPLTPYCFRIPIERTGDLTVPAAGFGTSSRDPGPHGQYHDPDFEQALPGALNAVVDTFPAYDPEVIPRGVARGKRIRRVRRIRIGAAACAMAVTVVGVGVVLDRAMETDASAASRRTLPDGEGPSAWPVTGNQMIAALESLLPAKGKVSEVSGGGSQLTPQDPPLIGRNPFAQLVYTDSGGSSGIRVMLARPAPDSPESRIADCGAVDERRPYDECTTHRQPDGSKLSVAKTVKGMSGAPGQRHWRVILDRPDGGRVSVDAFSGGARDQWTGDNPNGVGVGLDPRLTVDQLTRIATDARWIRGIDALPTPDRRVLGVLQSVLPAGTDITAKGESAHGATVVLRDGKGLTNLSASVRMTAGPLESCAGIADCRTRTLPDGSTTFAARQPVGNAAPEFVQWRVAIRHPDGRTVLLNAGNNARPESVVINHDDYPGIVMEANLRQPKTSRTEPGLTLDQLEAIAADPRWTR</sequence>
<protein>
    <submittedName>
        <fullName evidence="3">Uncharacterized protein</fullName>
    </submittedName>
</protein>
<name>A0A401YIN1_9ACTN</name>
<feature type="region of interest" description="Disordered" evidence="1">
    <location>
        <begin position="35"/>
        <end position="55"/>
    </location>
</feature>
<dbReference type="EMBL" id="BIFH01000015">
    <property type="protein sequence ID" value="GCD94474.1"/>
    <property type="molecule type" value="Genomic_DNA"/>
</dbReference>
<organism evidence="3 4">
    <name type="scientific">Embleya hyalina</name>
    <dbReference type="NCBI Taxonomy" id="516124"/>
    <lineage>
        <taxon>Bacteria</taxon>
        <taxon>Bacillati</taxon>
        <taxon>Actinomycetota</taxon>
        <taxon>Actinomycetes</taxon>
        <taxon>Kitasatosporales</taxon>
        <taxon>Streptomycetaceae</taxon>
        <taxon>Embleya</taxon>
    </lineage>
</organism>
<keyword evidence="4" id="KW-1185">Reference proteome</keyword>